<geneLocation type="plasmid" evidence="2">
    <name>pRGRH0651</name>
</geneLocation>
<dbReference type="CDD" id="cd17242">
    <property type="entry name" value="MobM_relaxase"/>
    <property type="match status" value="1"/>
</dbReference>
<evidence type="ECO:0000313" key="2">
    <source>
        <dbReference type="EMBL" id="CRY95518.1"/>
    </source>
</evidence>
<dbReference type="AlphaFoldDB" id="A0A0H5Q0Y9"/>
<reference evidence="2" key="1">
    <citation type="submission" date="2015-06" db="EMBL/GenBank/DDBJ databases">
        <authorList>
            <person name="Joergensen T."/>
        </authorList>
    </citation>
    <scope>NUCLEOTIDE SEQUENCE</scope>
    <source>
        <plasmid evidence="2">pRGRH0651</plasmid>
    </source>
</reference>
<evidence type="ECO:0008006" key="3">
    <source>
        <dbReference type="Google" id="ProtNLM"/>
    </source>
</evidence>
<sequence length="337" mass="37961">MGYAILRMEPRTIQGTAAMLRHALREAPVPNAEPGAEPPQVLAGHGTAQAGMAVLRGMIEDCKAAKRWQKSIKPVVDVLVTFSRDDGQRLDKHQQDKYFKDALDFLNARYGAENVLCAAIHRDETTSHLQVLIAARHEGGRLSSSKLMGNRTALSALQDEFHESVAKPYGLLRGEKRTNAKHVPVRALYGAMNAGAEPPSFREVPPEPTMGERLRMNRQQKDERAKARQEAIEHNNRERARVLEQAKAGRQMHPSLIAHQASRYREATRQADLAEKKAQKAIQEAAGARKEAEAMDKYLANADELLRAKNEELNRIDRDIDRLRAMRERERSQGYER</sequence>
<keyword evidence="2" id="KW-0614">Plasmid</keyword>
<proteinExistence type="predicted"/>
<dbReference type="GO" id="GO:0003677">
    <property type="term" value="F:DNA binding"/>
    <property type="evidence" value="ECO:0007669"/>
    <property type="project" value="InterPro"/>
</dbReference>
<keyword evidence="1" id="KW-0175">Coiled coil</keyword>
<feature type="coiled-coil region" evidence="1">
    <location>
        <begin position="264"/>
        <end position="333"/>
    </location>
</feature>
<dbReference type="GO" id="GO:0006310">
    <property type="term" value="P:DNA recombination"/>
    <property type="evidence" value="ECO:0007669"/>
    <property type="project" value="InterPro"/>
</dbReference>
<dbReference type="Pfam" id="PF01076">
    <property type="entry name" value="Mob_Pre"/>
    <property type="match status" value="1"/>
</dbReference>
<evidence type="ECO:0000256" key="1">
    <source>
        <dbReference type="SAM" id="Coils"/>
    </source>
</evidence>
<reference evidence="2" key="2">
    <citation type="submission" date="2015-07" db="EMBL/GenBank/DDBJ databases">
        <title>Plasmids, circular viruses and viroids from rat gut.</title>
        <authorList>
            <person name="Jorgensen T.J."/>
            <person name="Hansen M.A."/>
            <person name="Xu Z."/>
            <person name="Tabak M.A."/>
            <person name="Sorensen S.J."/>
            <person name="Hansen L.H."/>
        </authorList>
    </citation>
    <scope>NUCLEOTIDE SEQUENCE</scope>
    <source>
        <plasmid evidence="2">pRGRH0651</plasmid>
    </source>
</reference>
<protein>
    <recommendedName>
        <fullName evidence="3">Plasmid recombination enzyme</fullName>
    </recommendedName>
</protein>
<dbReference type="NCBIfam" id="NF041497">
    <property type="entry name" value="MobV"/>
    <property type="match status" value="1"/>
</dbReference>
<organism evidence="2">
    <name type="scientific">uncultured prokaryote</name>
    <dbReference type="NCBI Taxonomy" id="198431"/>
    <lineage>
        <taxon>unclassified sequences</taxon>
        <taxon>environmental samples</taxon>
    </lineage>
</organism>
<accession>A0A0H5Q0Y9</accession>
<dbReference type="Gene3D" id="3.30.930.30">
    <property type="match status" value="1"/>
</dbReference>
<name>A0A0H5Q0Y9_9ZZZZ</name>
<dbReference type="EMBL" id="LN853276">
    <property type="protein sequence ID" value="CRY95518.1"/>
    <property type="molecule type" value="Genomic_DNA"/>
</dbReference>
<dbReference type="InterPro" id="IPR001668">
    <property type="entry name" value="Mob_Pre"/>
</dbReference>